<dbReference type="GO" id="GO:0000407">
    <property type="term" value="C:phagophore assembly site"/>
    <property type="evidence" value="ECO:0007669"/>
    <property type="project" value="TreeGrafter"/>
</dbReference>
<evidence type="ECO:0000256" key="1">
    <source>
        <dbReference type="ARBA" id="ARBA00007130"/>
    </source>
</evidence>
<dbReference type="STRING" id="321146.A0A139GWQ0"/>
<comment type="similarity">
    <text evidence="1">Belongs to the ATG101 family.</text>
</comment>
<keyword evidence="5" id="KW-1185">Reference proteome</keyword>
<dbReference type="Proteomes" id="UP000070133">
    <property type="component" value="Unassembled WGS sequence"/>
</dbReference>
<keyword evidence="3" id="KW-0072">Autophagy</keyword>
<gene>
    <name evidence="4" type="ORF">AC578_7056</name>
</gene>
<dbReference type="Pfam" id="PF07855">
    <property type="entry name" value="ATG101"/>
    <property type="match status" value="1"/>
</dbReference>
<dbReference type="EMBL" id="LFZN01000275">
    <property type="protein sequence ID" value="KXS94601.1"/>
    <property type="molecule type" value="Genomic_DNA"/>
</dbReference>
<dbReference type="OrthoDB" id="10259639at2759"/>
<dbReference type="GO" id="GO:0019901">
    <property type="term" value="F:protein kinase binding"/>
    <property type="evidence" value="ECO:0007669"/>
    <property type="project" value="TreeGrafter"/>
</dbReference>
<proteinExistence type="inferred from homology"/>
<dbReference type="PANTHER" id="PTHR13292:SF0">
    <property type="entry name" value="AUTOPHAGY-RELATED PROTEIN 101"/>
    <property type="match status" value="1"/>
</dbReference>
<evidence type="ECO:0000313" key="5">
    <source>
        <dbReference type="Proteomes" id="UP000070133"/>
    </source>
</evidence>
<name>A0A139GWQ0_9PEZI</name>
<organism evidence="4 5">
    <name type="scientific">Pseudocercospora eumusae</name>
    <dbReference type="NCBI Taxonomy" id="321146"/>
    <lineage>
        <taxon>Eukaryota</taxon>
        <taxon>Fungi</taxon>
        <taxon>Dikarya</taxon>
        <taxon>Ascomycota</taxon>
        <taxon>Pezizomycotina</taxon>
        <taxon>Dothideomycetes</taxon>
        <taxon>Dothideomycetidae</taxon>
        <taxon>Mycosphaerellales</taxon>
        <taxon>Mycosphaerellaceae</taxon>
        <taxon>Pseudocercospora</taxon>
    </lineage>
</organism>
<dbReference type="GO" id="GO:0000045">
    <property type="term" value="P:autophagosome assembly"/>
    <property type="evidence" value="ECO:0007669"/>
    <property type="project" value="TreeGrafter"/>
</dbReference>
<comment type="caution">
    <text evidence="4">The sequence shown here is derived from an EMBL/GenBank/DDBJ whole genome shotgun (WGS) entry which is preliminary data.</text>
</comment>
<evidence type="ECO:0000256" key="2">
    <source>
        <dbReference type="ARBA" id="ARBA00018874"/>
    </source>
</evidence>
<protein>
    <recommendedName>
        <fullName evidence="2">Autophagy-related protein 101</fullName>
    </recommendedName>
</protein>
<sequence length="200" mass="22890">MEPRRIPEYNLEISADRSSVKDVVKGVLHTIFFHRYFTPLYPATHEILDLTLPYVSEDDIETLVETKANSLLRALDASSSTTSPQYKNPNGSQRASITVQFLEKKRRKGWFTTKPDEDIPWETWTIDVTVLGARSEIEASRNRRVMVRSLERAVFKVVEVVNRERGHIPPITTNETNPFPYQIHVNKGGESGWSGKMGLF</sequence>
<reference evidence="4 5" key="1">
    <citation type="submission" date="2015-07" db="EMBL/GenBank/DDBJ databases">
        <title>Comparative genomics of the Sigatoka disease complex on banana suggests a link between parallel evolutionary changes in Pseudocercospora fijiensis and Pseudocercospora eumusae and increased virulence on the banana host.</title>
        <authorList>
            <person name="Chang T.-C."/>
            <person name="Salvucci A."/>
            <person name="Crous P.W."/>
            <person name="Stergiopoulos I."/>
        </authorList>
    </citation>
    <scope>NUCLEOTIDE SEQUENCE [LARGE SCALE GENOMIC DNA]</scope>
    <source>
        <strain evidence="4 5">CBS 114824</strain>
    </source>
</reference>
<evidence type="ECO:0000313" key="4">
    <source>
        <dbReference type="EMBL" id="KXS94601.1"/>
    </source>
</evidence>
<dbReference type="GO" id="GO:1990316">
    <property type="term" value="C:Atg1/ULK1 kinase complex"/>
    <property type="evidence" value="ECO:0007669"/>
    <property type="project" value="TreeGrafter"/>
</dbReference>
<dbReference type="InterPro" id="IPR012445">
    <property type="entry name" value="ATG101"/>
</dbReference>
<dbReference type="AlphaFoldDB" id="A0A139GWQ0"/>
<accession>A0A139GWQ0</accession>
<evidence type="ECO:0000256" key="3">
    <source>
        <dbReference type="ARBA" id="ARBA00023006"/>
    </source>
</evidence>
<dbReference type="PANTHER" id="PTHR13292">
    <property type="entry name" value="AUTOPHAGY-RELATED PROTEIN 101"/>
    <property type="match status" value="1"/>
</dbReference>